<protein>
    <submittedName>
        <fullName evidence="2">Uncharacterized protein</fullName>
    </submittedName>
</protein>
<feature type="chain" id="PRO_5003528708" evidence="1">
    <location>
        <begin position="29"/>
        <end position="83"/>
    </location>
</feature>
<proteinExistence type="predicted"/>
<comment type="caution">
    <text evidence="2">The sequence shown here is derived from an EMBL/GenBank/DDBJ whole genome shotgun (WGS) entry which is preliminary data.</text>
</comment>
<dbReference type="HOGENOM" id="CLU_2547770_0_0_9"/>
<gene>
    <name evidence="2" type="ORF">HMPREF0322_02544</name>
</gene>
<dbReference type="Proteomes" id="UP000004416">
    <property type="component" value="Unassembled WGS sequence"/>
</dbReference>
<evidence type="ECO:0000313" key="2">
    <source>
        <dbReference type="EMBL" id="EHL06780.1"/>
    </source>
</evidence>
<reference evidence="2 3" key="1">
    <citation type="submission" date="2011-08" db="EMBL/GenBank/DDBJ databases">
        <authorList>
            <person name="Weinstock G."/>
            <person name="Sodergren E."/>
            <person name="Clifton S."/>
            <person name="Fulton L."/>
            <person name="Fulton B."/>
            <person name="Courtney L."/>
            <person name="Fronick C."/>
            <person name="Harrison M."/>
            <person name="Strong C."/>
            <person name="Farmer C."/>
            <person name="Delahaunty K."/>
            <person name="Markovic C."/>
            <person name="Hall O."/>
            <person name="Minx P."/>
            <person name="Tomlinson C."/>
            <person name="Mitreva M."/>
            <person name="Hou S."/>
            <person name="Chen J."/>
            <person name="Wollam A."/>
            <person name="Pepin K.H."/>
            <person name="Johnson M."/>
            <person name="Bhonagiri V."/>
            <person name="Zhang X."/>
            <person name="Suruliraj S."/>
            <person name="Warren W."/>
            <person name="Chinwalla A."/>
            <person name="Mardis E.R."/>
            <person name="Wilson R.K."/>
        </authorList>
    </citation>
    <scope>NUCLEOTIDE SEQUENCE [LARGE SCALE GENOMIC DNA]</scope>
    <source>
        <strain evidence="2 3">DP7</strain>
    </source>
</reference>
<accession>G9XNK2</accession>
<evidence type="ECO:0000256" key="1">
    <source>
        <dbReference type="SAM" id="SignalP"/>
    </source>
</evidence>
<evidence type="ECO:0000313" key="3">
    <source>
        <dbReference type="Proteomes" id="UP000004416"/>
    </source>
</evidence>
<name>G9XNK2_DESHA</name>
<organism evidence="2 3">
    <name type="scientific">Desulfitobacterium hafniense DP7</name>
    <dbReference type="NCBI Taxonomy" id="537010"/>
    <lineage>
        <taxon>Bacteria</taxon>
        <taxon>Bacillati</taxon>
        <taxon>Bacillota</taxon>
        <taxon>Clostridia</taxon>
        <taxon>Eubacteriales</taxon>
        <taxon>Desulfitobacteriaceae</taxon>
        <taxon>Desulfitobacterium</taxon>
    </lineage>
</organism>
<feature type="non-terminal residue" evidence="2">
    <location>
        <position position="83"/>
    </location>
</feature>
<sequence>MTRRSTKGVFTALLLVMMLLLTAVPAFALDAPTSSTPFSTPSEVTSITIGGKAVVYEADDNGSAKFIRAVLNPGSTEYDLKHA</sequence>
<dbReference type="AlphaFoldDB" id="G9XNK2"/>
<keyword evidence="1" id="KW-0732">Signal</keyword>
<feature type="signal peptide" evidence="1">
    <location>
        <begin position="1"/>
        <end position="28"/>
    </location>
</feature>
<dbReference type="EMBL" id="AFZX01000066">
    <property type="protein sequence ID" value="EHL06780.1"/>
    <property type="molecule type" value="Genomic_DNA"/>
</dbReference>